<feature type="region of interest" description="Disordered" evidence="1">
    <location>
        <begin position="453"/>
        <end position="558"/>
    </location>
</feature>
<organism evidence="2 3">
    <name type="scientific">Pseudallescheria apiosperma</name>
    <name type="common">Scedosporium apiospermum</name>
    <dbReference type="NCBI Taxonomy" id="563466"/>
    <lineage>
        <taxon>Eukaryota</taxon>
        <taxon>Fungi</taxon>
        <taxon>Dikarya</taxon>
        <taxon>Ascomycota</taxon>
        <taxon>Pezizomycotina</taxon>
        <taxon>Sordariomycetes</taxon>
        <taxon>Hypocreomycetidae</taxon>
        <taxon>Microascales</taxon>
        <taxon>Microascaceae</taxon>
        <taxon>Scedosporium</taxon>
    </lineage>
</organism>
<dbReference type="Proteomes" id="UP000028545">
    <property type="component" value="Unassembled WGS sequence"/>
</dbReference>
<feature type="region of interest" description="Disordered" evidence="1">
    <location>
        <begin position="142"/>
        <end position="179"/>
    </location>
</feature>
<protein>
    <submittedName>
        <fullName evidence="2">Uncharacterized protein</fullName>
    </submittedName>
</protein>
<evidence type="ECO:0000256" key="1">
    <source>
        <dbReference type="SAM" id="MobiDB-lite"/>
    </source>
</evidence>
<dbReference type="AlphaFoldDB" id="A0A084GEG8"/>
<dbReference type="KEGG" id="sapo:SAPIO_CDS1518"/>
<evidence type="ECO:0000313" key="2">
    <source>
        <dbReference type="EMBL" id="KEZ45730.1"/>
    </source>
</evidence>
<dbReference type="GeneID" id="27720590"/>
<sequence length="602" mass="66968">MRALCSDIPPSLMSNITYYQNTAEILTASATKLLESSIPQARKMRLTPGLDYGFIPPIEHFELKQAQVNHVMNDEPWAKSNLPPTFLSFLNNILIKFIDITYEYAEANTIRDAHEAARVPELKEVVSFDDYVSVATKTEYLKKEDSVPPQSGSKHLETHKATHKAPLGKQPAGTDEQSKPSLVGHLQKYYSALFDKEPTIANSHGGPYDLAVPASDEEEKVMPLADKIAYGINADAFKDDYKTKLRVILAFSYHYLFGLNVESVAIGPFAMDNLIEMTGDFGEQLSTTVPTQRLQSGPWSNTVFQPFEYRAPLEHFELAKFLYQSTPQLLVGLVRELGIPQAWRHKQIPELEPVREMLEKYFTDRMEEYMLGPTYKSTLDQLEFGDMVLASNDGSRTVNISELMKRAAYLVEGHLGALMDRCDELCRTMKHENNQSRGPDSASRRLAASTRAIHFPRIASPPTTSLPTPPPVTPRRPPPSNLSPQETPTNLRRRQPGGASSGRANKRQRLGPESAILQRSPTSPGPPVEYTNFKSSPHSTPPCTSPDTSDAPTSPTEFDFAALQQAFHGNEADTTGIGNDIFFYLDPLIFDGSAINPQPPQS</sequence>
<keyword evidence="3" id="KW-1185">Reference proteome</keyword>
<comment type="caution">
    <text evidence="2">The sequence shown here is derived from an EMBL/GenBank/DDBJ whole genome shotgun (WGS) entry which is preliminary data.</text>
</comment>
<accession>A0A084GEG8</accession>
<dbReference type="HOGENOM" id="CLU_453533_0_0_1"/>
<gene>
    <name evidence="2" type="ORF">SAPIO_CDS1518</name>
</gene>
<feature type="compositionally biased region" description="Low complexity" evidence="1">
    <location>
        <begin position="545"/>
        <end position="556"/>
    </location>
</feature>
<feature type="compositionally biased region" description="Pro residues" evidence="1">
    <location>
        <begin position="467"/>
        <end position="481"/>
    </location>
</feature>
<dbReference type="EMBL" id="JOWA01000066">
    <property type="protein sequence ID" value="KEZ45730.1"/>
    <property type="molecule type" value="Genomic_DNA"/>
</dbReference>
<dbReference type="VEuPathDB" id="FungiDB:SAPIO_CDS1518"/>
<dbReference type="RefSeq" id="XP_016645529.1">
    <property type="nucleotide sequence ID" value="XM_016784772.1"/>
</dbReference>
<evidence type="ECO:0000313" key="3">
    <source>
        <dbReference type="Proteomes" id="UP000028545"/>
    </source>
</evidence>
<name>A0A084GEG8_PSEDA</name>
<proteinExistence type="predicted"/>
<reference evidence="2 3" key="1">
    <citation type="journal article" date="2014" name="Genome Announc.">
        <title>Draft genome sequence of the pathogenic fungus Scedosporium apiospermum.</title>
        <authorList>
            <person name="Vandeputte P."/>
            <person name="Ghamrawi S."/>
            <person name="Rechenmann M."/>
            <person name="Iltis A."/>
            <person name="Giraud S."/>
            <person name="Fleury M."/>
            <person name="Thornton C."/>
            <person name="Delhaes L."/>
            <person name="Meyer W."/>
            <person name="Papon N."/>
            <person name="Bouchara J.P."/>
        </authorList>
    </citation>
    <scope>NUCLEOTIDE SEQUENCE [LARGE SCALE GENOMIC DNA]</scope>
    <source>
        <strain evidence="2 3">IHEM 14462</strain>
    </source>
</reference>